<feature type="compositionally biased region" description="Basic and acidic residues" evidence="5">
    <location>
        <begin position="1"/>
        <end position="42"/>
    </location>
</feature>
<dbReference type="InterPro" id="IPR013087">
    <property type="entry name" value="Znf_C2H2_type"/>
</dbReference>
<feature type="domain" description="U1-type" evidence="6">
    <location>
        <begin position="95"/>
        <end position="129"/>
    </location>
</feature>
<dbReference type="InterPro" id="IPR040107">
    <property type="entry name" value="Snu23"/>
</dbReference>
<evidence type="ECO:0000256" key="2">
    <source>
        <dbReference type="ARBA" id="ARBA00022771"/>
    </source>
</evidence>
<evidence type="ECO:0000259" key="6">
    <source>
        <dbReference type="SMART" id="SM00451"/>
    </source>
</evidence>
<dbReference type="SUPFAM" id="SSF57667">
    <property type="entry name" value="beta-beta-alpha zinc fingers"/>
    <property type="match status" value="1"/>
</dbReference>
<gene>
    <name evidence="7" type="ORF">M427DRAFT_151786</name>
</gene>
<dbReference type="GO" id="GO:0008270">
    <property type="term" value="F:zinc ion binding"/>
    <property type="evidence" value="ECO:0007669"/>
    <property type="project" value="UniProtKB-KW"/>
</dbReference>
<evidence type="ECO:0000256" key="3">
    <source>
        <dbReference type="ARBA" id="ARBA00022833"/>
    </source>
</evidence>
<evidence type="ECO:0000313" key="7">
    <source>
        <dbReference type="EMBL" id="KXS20416.1"/>
    </source>
</evidence>
<evidence type="ECO:0000256" key="1">
    <source>
        <dbReference type="ARBA" id="ARBA00022723"/>
    </source>
</evidence>
<sequence length="227" mass="25589">MSFYGSKDKSDTSFRRTWDKEEYAAKAKDREKEARDRAEAKGKPGHGHPKDRPKKVIPPEDRPTALLKAREEKLELEKNLNKTQVVVAQPGAANQPGFYCQVCDIVVKDSVNYLDHINGRKHQRNLGISMKPERSSLDQVKSRLETLKRKAEEPEVFDFDKRLEEARQQEEDEKRRRKERKKEKRRKKDTDGDGDAEGGDGGGGGGDGGEADLMAAMGFAGFGSTKK</sequence>
<evidence type="ECO:0000313" key="8">
    <source>
        <dbReference type="Proteomes" id="UP000070544"/>
    </source>
</evidence>
<keyword evidence="4" id="KW-0539">Nucleus</keyword>
<organism evidence="7 8">
    <name type="scientific">Gonapodya prolifera (strain JEL478)</name>
    <name type="common">Monoblepharis prolifera</name>
    <dbReference type="NCBI Taxonomy" id="1344416"/>
    <lineage>
        <taxon>Eukaryota</taxon>
        <taxon>Fungi</taxon>
        <taxon>Fungi incertae sedis</taxon>
        <taxon>Chytridiomycota</taxon>
        <taxon>Chytridiomycota incertae sedis</taxon>
        <taxon>Monoblepharidomycetes</taxon>
        <taxon>Monoblepharidales</taxon>
        <taxon>Gonapodyaceae</taxon>
        <taxon>Gonapodya</taxon>
    </lineage>
</organism>
<dbReference type="AlphaFoldDB" id="A0A139AUJ5"/>
<evidence type="ECO:0000256" key="5">
    <source>
        <dbReference type="SAM" id="MobiDB-lite"/>
    </source>
</evidence>
<dbReference type="PANTHER" id="PTHR45986">
    <property type="entry name" value="ZINC FINGER MATRIN-TYPE PROTEIN 2"/>
    <property type="match status" value="1"/>
</dbReference>
<name>A0A139AUJ5_GONPJ</name>
<keyword evidence="3" id="KW-0862">Zinc</keyword>
<dbReference type="InterPro" id="IPR003604">
    <property type="entry name" value="Matrin/U1-like-C_Znf_C2H2"/>
</dbReference>
<protein>
    <recommendedName>
        <fullName evidence="6">U1-type domain-containing protein</fullName>
    </recommendedName>
</protein>
<dbReference type="Pfam" id="PF12874">
    <property type="entry name" value="zf-met"/>
    <property type="match status" value="1"/>
</dbReference>
<dbReference type="Gene3D" id="3.30.160.60">
    <property type="entry name" value="Classic Zinc Finger"/>
    <property type="match status" value="1"/>
</dbReference>
<evidence type="ECO:0000256" key="4">
    <source>
        <dbReference type="ARBA" id="ARBA00023242"/>
    </source>
</evidence>
<feature type="compositionally biased region" description="Gly residues" evidence="5">
    <location>
        <begin position="199"/>
        <end position="208"/>
    </location>
</feature>
<keyword evidence="2" id="KW-0863">Zinc-finger</keyword>
<feature type="compositionally biased region" description="Basic residues" evidence="5">
    <location>
        <begin position="43"/>
        <end position="55"/>
    </location>
</feature>
<proteinExistence type="predicted"/>
<keyword evidence="1" id="KW-0479">Metal-binding</keyword>
<accession>A0A139AUJ5</accession>
<dbReference type="SMART" id="SM00451">
    <property type="entry name" value="ZnF_U1"/>
    <property type="match status" value="1"/>
</dbReference>
<reference evidence="7 8" key="1">
    <citation type="journal article" date="2015" name="Genome Biol. Evol.">
        <title>Phylogenomic analyses indicate that early fungi evolved digesting cell walls of algal ancestors of land plants.</title>
        <authorList>
            <person name="Chang Y."/>
            <person name="Wang S."/>
            <person name="Sekimoto S."/>
            <person name="Aerts A.L."/>
            <person name="Choi C."/>
            <person name="Clum A."/>
            <person name="LaButti K.M."/>
            <person name="Lindquist E.A."/>
            <person name="Yee Ngan C."/>
            <person name="Ohm R.A."/>
            <person name="Salamov A.A."/>
            <person name="Grigoriev I.V."/>
            <person name="Spatafora J.W."/>
            <person name="Berbee M.L."/>
        </authorList>
    </citation>
    <scope>NUCLEOTIDE SEQUENCE [LARGE SCALE GENOMIC DNA]</scope>
    <source>
        <strain evidence="7 8">JEL478</strain>
    </source>
</reference>
<dbReference type="InterPro" id="IPR036236">
    <property type="entry name" value="Znf_C2H2_sf"/>
</dbReference>
<dbReference type="OrthoDB" id="30343at2759"/>
<dbReference type="GO" id="GO:0046540">
    <property type="term" value="C:U4/U6 x U5 tri-snRNP complex"/>
    <property type="evidence" value="ECO:0007669"/>
    <property type="project" value="TreeGrafter"/>
</dbReference>
<feature type="region of interest" description="Disordered" evidence="5">
    <location>
        <begin position="1"/>
        <end position="65"/>
    </location>
</feature>
<feature type="compositionally biased region" description="Basic residues" evidence="5">
    <location>
        <begin position="175"/>
        <end position="187"/>
    </location>
</feature>
<dbReference type="Proteomes" id="UP000070544">
    <property type="component" value="Unassembled WGS sequence"/>
</dbReference>
<dbReference type="GO" id="GO:0000398">
    <property type="term" value="P:mRNA splicing, via spliceosome"/>
    <property type="evidence" value="ECO:0007669"/>
    <property type="project" value="InterPro"/>
</dbReference>
<dbReference type="EMBL" id="KQ965735">
    <property type="protein sequence ID" value="KXS20416.1"/>
    <property type="molecule type" value="Genomic_DNA"/>
</dbReference>
<dbReference type="PANTHER" id="PTHR45986:SF1">
    <property type="entry name" value="ZINC FINGER MATRIN-TYPE PROTEIN 2"/>
    <property type="match status" value="1"/>
</dbReference>
<feature type="region of interest" description="Disordered" evidence="5">
    <location>
        <begin position="154"/>
        <end position="213"/>
    </location>
</feature>
<feature type="compositionally biased region" description="Basic and acidic residues" evidence="5">
    <location>
        <begin position="154"/>
        <end position="174"/>
    </location>
</feature>
<dbReference type="OMA" id="VDHRRKW"/>
<keyword evidence="8" id="KW-1185">Reference proteome</keyword>
<dbReference type="GO" id="GO:0003676">
    <property type="term" value="F:nucleic acid binding"/>
    <property type="evidence" value="ECO:0007669"/>
    <property type="project" value="InterPro"/>
</dbReference>
<dbReference type="FunFam" id="3.30.160.60:FF:002461">
    <property type="entry name" value="Zinc finger matrin-type protein 2"/>
    <property type="match status" value="1"/>
</dbReference>
<dbReference type="GO" id="GO:0005681">
    <property type="term" value="C:spliceosomal complex"/>
    <property type="evidence" value="ECO:0007669"/>
    <property type="project" value="InterPro"/>
</dbReference>
<dbReference type="STRING" id="1344416.A0A139AUJ5"/>